<gene>
    <name evidence="2" type="ORF">J437_LFUL001738</name>
</gene>
<reference evidence="2" key="2">
    <citation type="submission" date="2017-10" db="EMBL/GenBank/DDBJ databases">
        <title>Ladona fulva Genome sequencing and assembly.</title>
        <authorList>
            <person name="Murali S."/>
            <person name="Richards S."/>
            <person name="Bandaranaike D."/>
            <person name="Bellair M."/>
            <person name="Blankenburg K."/>
            <person name="Chao H."/>
            <person name="Dinh H."/>
            <person name="Doddapaneni H."/>
            <person name="Dugan-Rocha S."/>
            <person name="Elkadiri S."/>
            <person name="Gnanaolivu R."/>
            <person name="Hernandez B."/>
            <person name="Skinner E."/>
            <person name="Javaid M."/>
            <person name="Lee S."/>
            <person name="Li M."/>
            <person name="Ming W."/>
            <person name="Munidasa M."/>
            <person name="Muniz J."/>
            <person name="Nguyen L."/>
            <person name="Hughes D."/>
            <person name="Osuji N."/>
            <person name="Pu L.-L."/>
            <person name="Puazo M."/>
            <person name="Qu C."/>
            <person name="Quiroz J."/>
            <person name="Raj R."/>
            <person name="Weissenberger G."/>
            <person name="Xin Y."/>
            <person name="Zou X."/>
            <person name="Han Y."/>
            <person name="Worley K."/>
            <person name="Muzny D."/>
            <person name="Gibbs R."/>
        </authorList>
    </citation>
    <scope>NUCLEOTIDE SEQUENCE</scope>
    <source>
        <strain evidence="2">Sampled in the wild</strain>
    </source>
</reference>
<feature type="compositionally biased region" description="Low complexity" evidence="1">
    <location>
        <begin position="10"/>
        <end position="24"/>
    </location>
</feature>
<dbReference type="EMBL" id="KZ308248">
    <property type="protein sequence ID" value="KAG8225705.1"/>
    <property type="molecule type" value="Genomic_DNA"/>
</dbReference>
<dbReference type="AlphaFoldDB" id="A0A8K0K1N5"/>
<accession>A0A8K0K1N5</accession>
<comment type="caution">
    <text evidence="2">The sequence shown here is derived from an EMBL/GenBank/DDBJ whole genome shotgun (WGS) entry which is preliminary data.</text>
</comment>
<evidence type="ECO:0000313" key="2">
    <source>
        <dbReference type="EMBL" id="KAG8225705.1"/>
    </source>
</evidence>
<proteinExistence type="predicted"/>
<evidence type="ECO:0000313" key="3">
    <source>
        <dbReference type="Proteomes" id="UP000792457"/>
    </source>
</evidence>
<organism evidence="2 3">
    <name type="scientific">Ladona fulva</name>
    <name type="common">Scarce chaser dragonfly</name>
    <name type="synonym">Libellula fulva</name>
    <dbReference type="NCBI Taxonomy" id="123851"/>
    <lineage>
        <taxon>Eukaryota</taxon>
        <taxon>Metazoa</taxon>
        <taxon>Ecdysozoa</taxon>
        <taxon>Arthropoda</taxon>
        <taxon>Hexapoda</taxon>
        <taxon>Insecta</taxon>
        <taxon>Pterygota</taxon>
        <taxon>Palaeoptera</taxon>
        <taxon>Odonata</taxon>
        <taxon>Epiprocta</taxon>
        <taxon>Anisoptera</taxon>
        <taxon>Libelluloidea</taxon>
        <taxon>Libellulidae</taxon>
        <taxon>Ladona</taxon>
    </lineage>
</organism>
<dbReference type="Proteomes" id="UP000792457">
    <property type="component" value="Unassembled WGS sequence"/>
</dbReference>
<feature type="region of interest" description="Disordered" evidence="1">
    <location>
        <begin position="1"/>
        <end position="44"/>
    </location>
</feature>
<feature type="compositionally biased region" description="Polar residues" evidence="1">
    <location>
        <begin position="25"/>
        <end position="44"/>
    </location>
</feature>
<name>A0A8K0K1N5_LADFU</name>
<keyword evidence="3" id="KW-1185">Reference proteome</keyword>
<evidence type="ECO:0000256" key="1">
    <source>
        <dbReference type="SAM" id="MobiDB-lite"/>
    </source>
</evidence>
<protein>
    <submittedName>
        <fullName evidence="2">Uncharacterized protein</fullName>
    </submittedName>
</protein>
<sequence>MISGTGSLRGSASASTCDSNSSGTNTSHISKSTLQEGPLSTESSTTVIEDDCFTYSSNHQDVASMRRDRLQSVRTLFYNSYCSTIKFKNGQQDSGLGSLLGNFAEKVGIRTTQRTSV</sequence>
<reference evidence="2" key="1">
    <citation type="submission" date="2013-04" db="EMBL/GenBank/DDBJ databases">
        <authorList>
            <person name="Qu J."/>
            <person name="Murali S.C."/>
            <person name="Bandaranaike D."/>
            <person name="Bellair M."/>
            <person name="Blankenburg K."/>
            <person name="Chao H."/>
            <person name="Dinh H."/>
            <person name="Doddapaneni H."/>
            <person name="Downs B."/>
            <person name="Dugan-Rocha S."/>
            <person name="Elkadiri S."/>
            <person name="Gnanaolivu R.D."/>
            <person name="Hernandez B."/>
            <person name="Javaid M."/>
            <person name="Jayaseelan J.C."/>
            <person name="Lee S."/>
            <person name="Li M."/>
            <person name="Ming W."/>
            <person name="Munidasa M."/>
            <person name="Muniz J."/>
            <person name="Nguyen L."/>
            <person name="Ongeri F."/>
            <person name="Osuji N."/>
            <person name="Pu L.-L."/>
            <person name="Puazo M."/>
            <person name="Qu C."/>
            <person name="Quiroz J."/>
            <person name="Raj R."/>
            <person name="Weissenberger G."/>
            <person name="Xin Y."/>
            <person name="Zou X."/>
            <person name="Han Y."/>
            <person name="Richards S."/>
            <person name="Worley K."/>
            <person name="Muzny D."/>
            <person name="Gibbs R."/>
        </authorList>
    </citation>
    <scope>NUCLEOTIDE SEQUENCE</scope>
    <source>
        <strain evidence="2">Sampled in the wild</strain>
    </source>
</reference>